<feature type="domain" description="Sushi" evidence="5">
    <location>
        <begin position="757"/>
        <end position="815"/>
    </location>
</feature>
<comment type="caution">
    <text evidence="4">Lacks conserved residue(s) required for the propagation of feature annotation.</text>
</comment>
<keyword evidence="7" id="KW-1185">Reference proteome</keyword>
<feature type="non-terminal residue" evidence="6">
    <location>
        <position position="1"/>
    </location>
</feature>
<evidence type="ECO:0000313" key="7">
    <source>
        <dbReference type="Proteomes" id="UP000827986"/>
    </source>
</evidence>
<evidence type="ECO:0000256" key="3">
    <source>
        <dbReference type="ARBA" id="ARBA00023157"/>
    </source>
</evidence>
<evidence type="ECO:0000259" key="5">
    <source>
        <dbReference type="PROSITE" id="PS50923"/>
    </source>
</evidence>
<gene>
    <name evidence="6" type="ORF">KIL84_015471</name>
</gene>
<dbReference type="PANTHER" id="PTHR45785">
    <property type="entry name" value="COMPLEMENT FACTOR H-RELATED"/>
    <property type="match status" value="1"/>
</dbReference>
<keyword evidence="1 4" id="KW-0768">Sushi</keyword>
<comment type="caution">
    <text evidence="6">The sequence shown here is derived from an EMBL/GenBank/DDBJ whole genome shotgun (WGS) entry which is preliminary data.</text>
</comment>
<dbReference type="GO" id="GO:0006956">
    <property type="term" value="P:complement activation"/>
    <property type="evidence" value="ECO:0007669"/>
    <property type="project" value="TreeGrafter"/>
</dbReference>
<feature type="domain" description="Sushi" evidence="5">
    <location>
        <begin position="698"/>
        <end position="756"/>
    </location>
</feature>
<feature type="domain" description="Sushi" evidence="5">
    <location>
        <begin position="450"/>
        <end position="508"/>
    </location>
</feature>
<dbReference type="Gene3D" id="2.10.70.10">
    <property type="entry name" value="Complement Module, domain 1"/>
    <property type="match status" value="15"/>
</dbReference>
<feature type="domain" description="Sushi" evidence="5">
    <location>
        <begin position="328"/>
        <end position="386"/>
    </location>
</feature>
<feature type="domain" description="Sushi" evidence="5">
    <location>
        <begin position="37"/>
        <end position="95"/>
    </location>
</feature>
<feature type="domain" description="Sushi" evidence="5">
    <location>
        <begin position="511"/>
        <end position="568"/>
    </location>
</feature>
<dbReference type="GO" id="GO:0005615">
    <property type="term" value="C:extracellular space"/>
    <property type="evidence" value="ECO:0007669"/>
    <property type="project" value="TreeGrafter"/>
</dbReference>
<evidence type="ECO:0000256" key="4">
    <source>
        <dbReference type="PROSITE-ProRule" id="PRU00302"/>
    </source>
</evidence>
<sequence>VTIFYRCLDGYVSKSESTWNLIRCTADGWDPIPKCLKKCSPIWLANGRFLILWQKVYKEGDDISYVCDHEYIPENQQAKATCTKNNWMPAPRCIFNRFQGKMGQTLLPREPEDVFSPFPGSLTRIDDPSLLPGAGPSGSPHTGSLSLSEICGRTEVPHGYFYETKNRFGLNEKATYRCQIGYMTPEGNETGEIQCLEEGWSPFPECIKTCRMPAFQYIHFYTSKMVFLPEDILEYECADGYKTVNKMSRGHTICSINGWTPEPQCFAIECEMLMLPHGEVFPKKDKYLNGDVVTFSCAKRYTRVGPDSAQCYYFGWSPEPPTCKVEIKACGPPPSITNGNIISDLHEKYQHGDSVEYDCNLRFKMIGSKSIECVDGEWSSSPFCIEEEKTCLPPPNIVRGSVFSVNQNRYFHGDSVEYGCEGNLEIVGTNIIKCLSGEWTSLPSCADPSVKCALPRNLENIRFLSVYHFQKSFYHKDVVKYRCNSDVKKLKQTVCEYGKWSPKPECVENKRKCPPPPQLPGASKITEKRSYETGEKIAFTCLENFRLHGVKEIMCEDGKWQSPPHCVEEKSCLQPYPIENGEILSLENRSLRMEKPGPVTYPNGATLKYSCNAGFMLRGASEITCNMEKWTSLPACIEMPCREVPDVPHAHAEGSIKTNYEPGETVRYQCHPGFIAVGPQEVTCKRGQWTQLPECQDATCGDPPAVANAEIIDHRDRRYWPAERVQYQCHEGFESHGPNDVTCINKEWSQPPTCEDMMCGPPPAVTNAQILGYGNQRYLPGERVRYRCQQGLSLIGSQTVTCQKKKWSEPPECREAGGKCGPPPRIDNGDIISFPLKEYVLNSTVEYKCKSLHILEGPQDVRCDSGQWTDPPVCLEPCTVTPEDMERNKIQLRRPYEKKFYVLSGVFVQFVCRWGYKLDPTSSGLRVQCLEGSLVYPKCKHRNK</sequence>
<proteinExistence type="predicted"/>
<feature type="disulfide bond" evidence="4">
    <location>
        <begin position="700"/>
        <end position="743"/>
    </location>
</feature>
<dbReference type="InterPro" id="IPR000436">
    <property type="entry name" value="Sushi_SCR_CCP_dom"/>
</dbReference>
<dbReference type="InterPro" id="IPR035976">
    <property type="entry name" value="Sushi/SCR/CCP_sf"/>
</dbReference>
<dbReference type="GO" id="GO:0001851">
    <property type="term" value="F:complement component C3b binding"/>
    <property type="evidence" value="ECO:0007669"/>
    <property type="project" value="TreeGrafter"/>
</dbReference>
<dbReference type="AlphaFoldDB" id="A0A9D3WME5"/>
<feature type="disulfide bond" evidence="4">
    <location>
        <begin position="641"/>
        <end position="684"/>
    </location>
</feature>
<dbReference type="SUPFAM" id="SSF57535">
    <property type="entry name" value="Complement control module/SCR domain"/>
    <property type="match status" value="15"/>
</dbReference>
<dbReference type="EMBL" id="JAHDVG010000487">
    <property type="protein sequence ID" value="KAH1166299.1"/>
    <property type="molecule type" value="Genomic_DNA"/>
</dbReference>
<feature type="disulfide bond" evidence="4">
    <location>
        <begin position="39"/>
        <end position="82"/>
    </location>
</feature>
<evidence type="ECO:0000256" key="2">
    <source>
        <dbReference type="ARBA" id="ARBA00022729"/>
    </source>
</evidence>
<dbReference type="SMART" id="SM00032">
    <property type="entry name" value="CCP"/>
    <property type="match status" value="14"/>
</dbReference>
<feature type="disulfide bond" evidence="4">
    <location>
        <begin position="759"/>
        <end position="802"/>
    </location>
</feature>
<feature type="disulfide bond" evidence="4">
    <location>
        <begin position="452"/>
        <end position="495"/>
    </location>
</feature>
<evidence type="ECO:0000256" key="1">
    <source>
        <dbReference type="ARBA" id="ARBA00022659"/>
    </source>
</evidence>
<feature type="domain" description="Sushi" evidence="5">
    <location>
        <begin position="389"/>
        <end position="447"/>
    </location>
</feature>
<accession>A0A9D3WME5</accession>
<dbReference type="FunFam" id="2.10.70.10:FF:000026">
    <property type="entry name" value="Complement inhibitory factor H"/>
    <property type="match status" value="1"/>
</dbReference>
<dbReference type="PANTHER" id="PTHR45785:SF7">
    <property type="entry name" value="COMPLEMENT FACTOR H"/>
    <property type="match status" value="1"/>
</dbReference>
<protein>
    <recommendedName>
        <fullName evidence="5">Sushi domain-containing protein</fullName>
    </recommendedName>
</protein>
<feature type="domain" description="Sushi" evidence="5">
    <location>
        <begin position="818"/>
        <end position="876"/>
    </location>
</feature>
<feature type="disulfide bond" evidence="4">
    <location>
        <begin position="820"/>
        <end position="863"/>
    </location>
</feature>
<dbReference type="InterPro" id="IPR051503">
    <property type="entry name" value="ComplSys_Reg/VirEntry_Med"/>
</dbReference>
<feature type="disulfide bond" evidence="4">
    <location>
        <begin position="330"/>
        <end position="373"/>
    </location>
</feature>
<evidence type="ECO:0000313" key="6">
    <source>
        <dbReference type="EMBL" id="KAH1166299.1"/>
    </source>
</evidence>
<dbReference type="CDD" id="cd00033">
    <property type="entry name" value="CCP"/>
    <property type="match status" value="10"/>
</dbReference>
<feature type="domain" description="Sushi" evidence="5">
    <location>
        <begin position="639"/>
        <end position="697"/>
    </location>
</feature>
<feature type="domain" description="Sushi" evidence="5">
    <location>
        <begin position="570"/>
        <end position="638"/>
    </location>
</feature>
<dbReference type="Pfam" id="PF00084">
    <property type="entry name" value="Sushi"/>
    <property type="match status" value="12"/>
</dbReference>
<keyword evidence="3 4" id="KW-1015">Disulfide bond</keyword>
<feature type="disulfide bond" evidence="4">
    <location>
        <begin position="391"/>
        <end position="434"/>
    </location>
</feature>
<name>A0A9D3WME5_9SAUR</name>
<feature type="domain" description="Sushi" evidence="5">
    <location>
        <begin position="149"/>
        <end position="208"/>
    </location>
</feature>
<dbReference type="PROSITE" id="PS50923">
    <property type="entry name" value="SUSHI"/>
    <property type="match status" value="12"/>
</dbReference>
<reference evidence="6" key="1">
    <citation type="submission" date="2021-09" db="EMBL/GenBank/DDBJ databases">
        <title>The genome of Mauremys mutica provides insights into the evolution of semi-aquatic lifestyle.</title>
        <authorList>
            <person name="Gong S."/>
            <person name="Gao Y."/>
        </authorList>
    </citation>
    <scope>NUCLEOTIDE SEQUENCE</scope>
    <source>
        <strain evidence="6">MM-2020</strain>
        <tissue evidence="6">Muscle</tissue>
    </source>
</reference>
<organism evidence="6 7">
    <name type="scientific">Mauremys mutica</name>
    <name type="common">yellowpond turtle</name>
    <dbReference type="NCBI Taxonomy" id="74926"/>
    <lineage>
        <taxon>Eukaryota</taxon>
        <taxon>Metazoa</taxon>
        <taxon>Chordata</taxon>
        <taxon>Craniata</taxon>
        <taxon>Vertebrata</taxon>
        <taxon>Euteleostomi</taxon>
        <taxon>Archelosauria</taxon>
        <taxon>Testudinata</taxon>
        <taxon>Testudines</taxon>
        <taxon>Cryptodira</taxon>
        <taxon>Durocryptodira</taxon>
        <taxon>Testudinoidea</taxon>
        <taxon>Geoemydidae</taxon>
        <taxon>Geoemydinae</taxon>
        <taxon>Mauremys</taxon>
    </lineage>
</organism>
<keyword evidence="2" id="KW-0732">Signal</keyword>
<feature type="domain" description="Sushi" evidence="5">
    <location>
        <begin position="268"/>
        <end position="325"/>
    </location>
</feature>
<dbReference type="Proteomes" id="UP000827986">
    <property type="component" value="Unassembled WGS sequence"/>
</dbReference>